<feature type="transmembrane region" description="Helical" evidence="6">
    <location>
        <begin position="6"/>
        <end position="23"/>
    </location>
</feature>
<evidence type="ECO:0000256" key="3">
    <source>
        <dbReference type="ARBA" id="ARBA00022692"/>
    </source>
</evidence>
<evidence type="ECO:0000256" key="6">
    <source>
        <dbReference type="SAM" id="Phobius"/>
    </source>
</evidence>
<accession>D5V449</accession>
<evidence type="ECO:0000313" key="7">
    <source>
        <dbReference type="EMBL" id="ADG91782.1"/>
    </source>
</evidence>
<dbReference type="KEGG" id="ant:Arnit_0115"/>
<dbReference type="InterPro" id="IPR005226">
    <property type="entry name" value="UPF0014_fam"/>
</dbReference>
<evidence type="ECO:0000256" key="4">
    <source>
        <dbReference type="ARBA" id="ARBA00022989"/>
    </source>
</evidence>
<feature type="transmembrane region" description="Helical" evidence="6">
    <location>
        <begin position="91"/>
        <end position="111"/>
    </location>
</feature>
<dbReference type="STRING" id="572480.Arnit_0115"/>
<proteinExistence type="inferred from homology"/>
<name>D5V449_ARCNC</name>
<dbReference type="EMBL" id="CP001999">
    <property type="protein sequence ID" value="ADG91782.1"/>
    <property type="molecule type" value="Genomic_DNA"/>
</dbReference>
<evidence type="ECO:0000256" key="5">
    <source>
        <dbReference type="ARBA" id="ARBA00023136"/>
    </source>
</evidence>
<dbReference type="GO" id="GO:0005886">
    <property type="term" value="C:plasma membrane"/>
    <property type="evidence" value="ECO:0007669"/>
    <property type="project" value="TreeGrafter"/>
</dbReference>
<evidence type="ECO:0000256" key="1">
    <source>
        <dbReference type="ARBA" id="ARBA00004141"/>
    </source>
</evidence>
<organism evidence="7 8">
    <name type="scientific">Arcobacter nitrofigilis (strain ATCC 33309 / DSM 7299 / CCUG 15893 / LMG 7604 / NCTC 12251 / CI)</name>
    <name type="common">Campylobacter nitrofigilis</name>
    <dbReference type="NCBI Taxonomy" id="572480"/>
    <lineage>
        <taxon>Bacteria</taxon>
        <taxon>Pseudomonadati</taxon>
        <taxon>Campylobacterota</taxon>
        <taxon>Epsilonproteobacteria</taxon>
        <taxon>Campylobacterales</taxon>
        <taxon>Arcobacteraceae</taxon>
        <taxon>Arcobacter</taxon>
    </lineage>
</organism>
<feature type="transmembrane region" description="Helical" evidence="6">
    <location>
        <begin position="123"/>
        <end position="142"/>
    </location>
</feature>
<feature type="transmembrane region" description="Helical" evidence="6">
    <location>
        <begin position="162"/>
        <end position="183"/>
    </location>
</feature>
<reference evidence="7 8" key="1">
    <citation type="journal article" date="2010" name="Stand. Genomic Sci.">
        <title>Complete genome sequence of Arcobacter nitrofigilis type strain (CI).</title>
        <authorList>
            <person name="Pati A."/>
            <person name="Gronow S."/>
            <person name="Lapidus A."/>
            <person name="Copeland A."/>
            <person name="Glavina Del Rio T."/>
            <person name="Nolan M."/>
            <person name="Lucas S."/>
            <person name="Tice H."/>
            <person name="Cheng J.F."/>
            <person name="Han C."/>
            <person name="Chertkov O."/>
            <person name="Bruce D."/>
            <person name="Tapia R."/>
            <person name="Goodwin L."/>
            <person name="Pitluck S."/>
            <person name="Liolios K."/>
            <person name="Ivanova N."/>
            <person name="Mavromatis K."/>
            <person name="Chen A."/>
            <person name="Palaniappan K."/>
            <person name="Land M."/>
            <person name="Hauser L."/>
            <person name="Chang Y.J."/>
            <person name="Jeffries C.D."/>
            <person name="Detter J.C."/>
            <person name="Rohde M."/>
            <person name="Goker M."/>
            <person name="Bristow J."/>
            <person name="Eisen J.A."/>
            <person name="Markowitz V."/>
            <person name="Hugenholtz P."/>
            <person name="Klenk H.P."/>
            <person name="Kyrpides N.C."/>
        </authorList>
    </citation>
    <scope>NUCLEOTIDE SEQUENCE [LARGE SCALE GENOMIC DNA]</scope>
    <source>
        <strain evidence="8">ATCC 33309 / DSM 7299 / CCUG 15893 / LMG 7604 / NCTC 12251 / CI</strain>
    </source>
</reference>
<dbReference type="PANTHER" id="PTHR30028">
    <property type="entry name" value="UPF0014 INNER MEMBRANE PROTEIN YBBM-RELATED"/>
    <property type="match status" value="1"/>
</dbReference>
<feature type="transmembrane region" description="Helical" evidence="6">
    <location>
        <begin position="203"/>
        <end position="225"/>
    </location>
</feature>
<feature type="transmembrane region" description="Helical" evidence="6">
    <location>
        <begin position="35"/>
        <end position="55"/>
    </location>
</feature>
<protein>
    <recommendedName>
        <fullName evidence="9">ABC transport system permease protein</fullName>
    </recommendedName>
</protein>
<dbReference type="eggNOG" id="COG0390">
    <property type="taxonomic scope" value="Bacteria"/>
</dbReference>
<comment type="subcellular location">
    <subcellularLocation>
        <location evidence="1">Membrane</location>
        <topology evidence="1">Multi-pass membrane protein</topology>
    </subcellularLocation>
</comment>
<evidence type="ECO:0000256" key="2">
    <source>
        <dbReference type="ARBA" id="ARBA00005268"/>
    </source>
</evidence>
<keyword evidence="5 6" id="KW-0472">Membrane</keyword>
<dbReference type="PANTHER" id="PTHR30028:SF0">
    <property type="entry name" value="PROTEIN ALUMINUM SENSITIVE 3"/>
    <property type="match status" value="1"/>
</dbReference>
<comment type="similarity">
    <text evidence="2">Belongs to the UPF0014 family.</text>
</comment>
<keyword evidence="4 6" id="KW-1133">Transmembrane helix</keyword>
<feature type="transmembrane region" description="Helical" evidence="6">
    <location>
        <begin position="61"/>
        <end position="79"/>
    </location>
</feature>
<dbReference type="AlphaFoldDB" id="D5V449"/>
<dbReference type="Proteomes" id="UP000000939">
    <property type="component" value="Chromosome"/>
</dbReference>
<dbReference type="HOGENOM" id="CLU_076147_1_1_7"/>
<dbReference type="RefSeq" id="WP_013133927.1">
    <property type="nucleotide sequence ID" value="NC_014166.1"/>
</dbReference>
<evidence type="ECO:0000313" key="8">
    <source>
        <dbReference type="Proteomes" id="UP000000939"/>
    </source>
</evidence>
<gene>
    <name evidence="7" type="ordered locus">Arnit_0115</name>
</gene>
<keyword evidence="3 6" id="KW-0812">Transmembrane</keyword>
<keyword evidence="8" id="KW-1185">Reference proteome</keyword>
<sequence length="230" mass="26400">MQIIPFTHLVYSILPLLIVWYFYKKWTNEKYEIITSTIRMVIQLLIIGYFLIYLFKEKNDFVGLLIITFMITVSTWIALRNTQDRSFNHYSKIFLSIGISGIIHLILIIAFVLDLHTLYEPRYVIPIAGMIFANTMNALSLAIERYEKEISRDVSFEKAREVAFKACLIPQINSLLAVGLVSLPGMMTGQILSGIDPLIAVRYQIMIMTMVLSSAGISAIIYFTLKRKDI</sequence>
<dbReference type="OrthoDB" id="9791807at2"/>
<evidence type="ECO:0008006" key="9">
    <source>
        <dbReference type="Google" id="ProtNLM"/>
    </source>
</evidence>
<dbReference type="Pfam" id="PF03649">
    <property type="entry name" value="UPF0014"/>
    <property type="match status" value="1"/>
</dbReference>